<dbReference type="InterPro" id="IPR032098">
    <property type="entry name" value="Acyltransf_C"/>
</dbReference>
<comment type="caution">
    <text evidence="6">The sequence shown here is derived from an EMBL/GenBank/DDBJ whole genome shotgun (WGS) entry which is preliminary data.</text>
</comment>
<accession>A0AA35XI00</accession>
<dbReference type="PANTHER" id="PTHR10983:SF16">
    <property type="entry name" value="LYSOCARDIOLIPIN ACYLTRANSFERASE 1"/>
    <property type="match status" value="1"/>
</dbReference>
<evidence type="ECO:0000256" key="2">
    <source>
        <dbReference type="ARBA" id="ARBA00022679"/>
    </source>
</evidence>
<dbReference type="Pfam" id="PF16076">
    <property type="entry name" value="Acyltransf_C"/>
    <property type="match status" value="1"/>
</dbReference>
<gene>
    <name evidence="6" type="ORF">GBAR_LOCUS28579</name>
</gene>
<evidence type="ECO:0000256" key="4">
    <source>
        <dbReference type="SAM" id="Phobius"/>
    </source>
</evidence>
<protein>
    <submittedName>
        <fullName evidence="6">Lysocardiolipin acyltransferase 1</fullName>
    </submittedName>
</protein>
<feature type="transmembrane region" description="Helical" evidence="4">
    <location>
        <begin position="7"/>
        <end position="31"/>
    </location>
</feature>
<keyword evidence="2" id="KW-0808">Transferase</keyword>
<dbReference type="GO" id="GO:0005783">
    <property type="term" value="C:endoplasmic reticulum"/>
    <property type="evidence" value="ECO:0007669"/>
    <property type="project" value="TreeGrafter"/>
</dbReference>
<dbReference type="GO" id="GO:0036149">
    <property type="term" value="P:phosphatidylinositol acyl-chain remodeling"/>
    <property type="evidence" value="ECO:0007669"/>
    <property type="project" value="TreeGrafter"/>
</dbReference>
<keyword evidence="4" id="KW-0812">Transmembrane</keyword>
<feature type="domain" description="Phospholipid/glycerol acyltransferase" evidence="5">
    <location>
        <begin position="80"/>
        <end position="202"/>
    </location>
</feature>
<dbReference type="EMBL" id="CASHTH010003996">
    <property type="protein sequence ID" value="CAI8052210.1"/>
    <property type="molecule type" value="Genomic_DNA"/>
</dbReference>
<dbReference type="InterPro" id="IPR002123">
    <property type="entry name" value="Plipid/glycerol_acylTrfase"/>
</dbReference>
<evidence type="ECO:0000256" key="1">
    <source>
        <dbReference type="ARBA" id="ARBA00008655"/>
    </source>
</evidence>
<dbReference type="AlphaFoldDB" id="A0AA35XI00"/>
<dbReference type="GO" id="GO:0016746">
    <property type="term" value="F:acyltransferase activity"/>
    <property type="evidence" value="ECO:0007669"/>
    <property type="project" value="UniProtKB-KW"/>
</dbReference>
<organism evidence="6 7">
    <name type="scientific">Geodia barretti</name>
    <name type="common">Barrett's horny sponge</name>
    <dbReference type="NCBI Taxonomy" id="519541"/>
    <lineage>
        <taxon>Eukaryota</taxon>
        <taxon>Metazoa</taxon>
        <taxon>Porifera</taxon>
        <taxon>Demospongiae</taxon>
        <taxon>Heteroscleromorpha</taxon>
        <taxon>Tetractinellida</taxon>
        <taxon>Astrophorina</taxon>
        <taxon>Geodiidae</taxon>
        <taxon>Geodia</taxon>
    </lineage>
</organism>
<comment type="similarity">
    <text evidence="1">Belongs to the 1-acyl-sn-glycerol-3-phosphate acyltransferase family.</text>
</comment>
<feature type="transmembrane region" description="Helical" evidence="4">
    <location>
        <begin position="302"/>
        <end position="323"/>
    </location>
</feature>
<keyword evidence="7" id="KW-1185">Reference proteome</keyword>
<feature type="transmembrane region" description="Helical" evidence="4">
    <location>
        <begin position="329"/>
        <end position="351"/>
    </location>
</feature>
<evidence type="ECO:0000256" key="3">
    <source>
        <dbReference type="ARBA" id="ARBA00023315"/>
    </source>
</evidence>
<evidence type="ECO:0000313" key="7">
    <source>
        <dbReference type="Proteomes" id="UP001174909"/>
    </source>
</evidence>
<evidence type="ECO:0000259" key="5">
    <source>
        <dbReference type="SMART" id="SM00563"/>
    </source>
</evidence>
<evidence type="ECO:0000313" key="6">
    <source>
        <dbReference type="EMBL" id="CAI8052210.1"/>
    </source>
</evidence>
<keyword evidence="4" id="KW-0472">Membrane</keyword>
<sequence length="366" mass="42414">MRVSVSGVFFFLVLFLVSYNGTLLFVTPLLLLLPVSLSVYRRWVDYILALWYHLGPALLELLYGVRVRVCGDLQQIQGPCLIILNHRTRFDWLFFWSYIIRMGTPPKHKIVLKDALKKIPGIGWGMQACLFIFISRNWSRDKKTLSDNLAYYSSRGYPLQLLFFPEGTNLSKHTQLKSHKFAAENGLQKYDFVLHPRTMGFVHCLREFRKGVTPPNIVNVTVGYVGSIPENESDIVAGRWPREIHFCADTVPHSQIPSGEEELADWLNQCWQNKEEALKQFYREKRFQRPYLDETGSTRIKLALISVLVFWAIFLVLSLYVIASYPWMMLGLSVFYFTVAVLGPGLDWVILQLHQMTYQAKLFSKT</sequence>
<name>A0AA35XI00_GEOBA</name>
<keyword evidence="4" id="KW-1133">Transmembrane helix</keyword>
<keyword evidence="3 6" id="KW-0012">Acyltransferase</keyword>
<dbReference type="CDD" id="cd07990">
    <property type="entry name" value="LPLAT_LCLAT1-like"/>
    <property type="match status" value="1"/>
</dbReference>
<feature type="transmembrane region" description="Helical" evidence="4">
    <location>
        <begin position="43"/>
        <end position="65"/>
    </location>
</feature>
<dbReference type="Proteomes" id="UP001174909">
    <property type="component" value="Unassembled WGS sequence"/>
</dbReference>
<proteinExistence type="inferred from homology"/>
<reference evidence="6" key="1">
    <citation type="submission" date="2023-03" db="EMBL/GenBank/DDBJ databases">
        <authorList>
            <person name="Steffen K."/>
            <person name="Cardenas P."/>
        </authorList>
    </citation>
    <scope>NUCLEOTIDE SEQUENCE</scope>
</reference>
<dbReference type="PANTHER" id="PTHR10983">
    <property type="entry name" value="1-ACYLGLYCEROL-3-PHOSPHATE ACYLTRANSFERASE-RELATED"/>
    <property type="match status" value="1"/>
</dbReference>
<dbReference type="SMART" id="SM00563">
    <property type="entry name" value="PlsC"/>
    <property type="match status" value="1"/>
</dbReference>
<dbReference type="Pfam" id="PF01553">
    <property type="entry name" value="Acyltransferase"/>
    <property type="match status" value="1"/>
</dbReference>
<dbReference type="SUPFAM" id="SSF69593">
    <property type="entry name" value="Glycerol-3-phosphate (1)-acyltransferase"/>
    <property type="match status" value="1"/>
</dbReference>